<dbReference type="PANTHER" id="PTHR13108:SF9">
    <property type="entry name" value="CONDENSIN COMPLEX SUBUNIT 2"/>
    <property type="match status" value="1"/>
</dbReference>
<keyword evidence="7" id="KW-0132">Cell division</keyword>
<keyword evidence="8" id="KW-0498">Mitosis</keyword>
<proteinExistence type="inferred from homology"/>
<evidence type="ECO:0000256" key="6">
    <source>
        <dbReference type="ARBA" id="ARBA00022490"/>
    </source>
</evidence>
<dbReference type="InterPro" id="IPR022816">
    <property type="entry name" value="Condensin_barren_su2"/>
</dbReference>
<keyword evidence="13" id="KW-1185">Reference proteome</keyword>
<organism evidence="12 13">
    <name type="scientific">[Candida] anglica</name>
    <dbReference type="NCBI Taxonomy" id="148631"/>
    <lineage>
        <taxon>Eukaryota</taxon>
        <taxon>Fungi</taxon>
        <taxon>Dikarya</taxon>
        <taxon>Ascomycota</taxon>
        <taxon>Saccharomycotina</taxon>
        <taxon>Pichiomycetes</taxon>
        <taxon>Debaryomycetaceae</taxon>
        <taxon>Kurtzmaniella</taxon>
    </lineage>
</organism>
<keyword evidence="10" id="KW-0131">Cell cycle</keyword>
<feature type="compositionally biased region" description="Basic residues" evidence="11">
    <location>
        <begin position="130"/>
        <end position="143"/>
    </location>
</feature>
<gene>
    <name evidence="12" type="primary">BRN1</name>
    <name evidence="12" type="ORF">CAAN4_B07668</name>
</gene>
<feature type="compositionally biased region" description="Acidic residues" evidence="11">
    <location>
        <begin position="114"/>
        <end position="125"/>
    </location>
</feature>
<dbReference type="PIRSF" id="PIRSF017126">
    <property type="entry name" value="Condensin_H"/>
    <property type="match status" value="1"/>
</dbReference>
<dbReference type="Proteomes" id="UP001497600">
    <property type="component" value="Chromosome B"/>
</dbReference>
<evidence type="ECO:0000256" key="3">
    <source>
        <dbReference type="ARBA" id="ARBA00009471"/>
    </source>
</evidence>
<name>A0ABP0E9G0_9ASCO</name>
<dbReference type="PANTHER" id="PTHR13108">
    <property type="entry name" value="CONDENSIN COMPLEX SUBUNIT 2"/>
    <property type="match status" value="1"/>
</dbReference>
<keyword evidence="5" id="KW-0158">Chromosome</keyword>
<comment type="similarity">
    <text evidence="3">Belongs to the CND2 (condensin subunit 2) family.</text>
</comment>
<evidence type="ECO:0000313" key="13">
    <source>
        <dbReference type="Proteomes" id="UP001497600"/>
    </source>
</evidence>
<feature type="region of interest" description="Disordered" evidence="11">
    <location>
        <begin position="109"/>
        <end position="149"/>
    </location>
</feature>
<evidence type="ECO:0000256" key="7">
    <source>
        <dbReference type="ARBA" id="ARBA00022618"/>
    </source>
</evidence>
<evidence type="ECO:0000256" key="1">
    <source>
        <dbReference type="ARBA" id="ARBA00004286"/>
    </source>
</evidence>
<keyword evidence="6" id="KW-0963">Cytoplasm</keyword>
<keyword evidence="9" id="KW-0226">DNA condensation</keyword>
<dbReference type="EMBL" id="OZ004254">
    <property type="protein sequence ID" value="CAK7896975.1"/>
    <property type="molecule type" value="Genomic_DNA"/>
</dbReference>
<evidence type="ECO:0000256" key="10">
    <source>
        <dbReference type="ARBA" id="ARBA00023306"/>
    </source>
</evidence>
<evidence type="ECO:0000256" key="8">
    <source>
        <dbReference type="ARBA" id="ARBA00022776"/>
    </source>
</evidence>
<evidence type="ECO:0000256" key="2">
    <source>
        <dbReference type="ARBA" id="ARBA00004496"/>
    </source>
</evidence>
<accession>A0ABP0E9G0</accession>
<dbReference type="Pfam" id="PF05786">
    <property type="entry name" value="Cnd2"/>
    <property type="match status" value="1"/>
</dbReference>
<evidence type="ECO:0000256" key="11">
    <source>
        <dbReference type="SAM" id="MobiDB-lite"/>
    </source>
</evidence>
<protein>
    <recommendedName>
        <fullName evidence="4">Condensin complex subunit 2</fullName>
    </recommendedName>
</protein>
<reference evidence="12 13" key="1">
    <citation type="submission" date="2024-01" db="EMBL/GenBank/DDBJ databases">
        <authorList>
            <consortium name="Genoscope - CEA"/>
            <person name="William W."/>
        </authorList>
    </citation>
    <scope>NUCLEOTIDE SEQUENCE [LARGE SCALE GENOMIC DNA]</scope>
    <source>
        <strain evidence="12 13">29B2s-10</strain>
    </source>
</reference>
<evidence type="ECO:0000256" key="4">
    <source>
        <dbReference type="ARBA" id="ARBA00016065"/>
    </source>
</evidence>
<evidence type="ECO:0000256" key="5">
    <source>
        <dbReference type="ARBA" id="ARBA00022454"/>
    </source>
</evidence>
<comment type="subcellular location">
    <subcellularLocation>
        <location evidence="1">Chromosome</location>
    </subcellularLocation>
    <subcellularLocation>
        <location evidence="2">Cytoplasm</location>
    </subcellularLocation>
</comment>
<sequence length="656" mass="74775">MNMDGRTSSKVEYSNSTDFDLWIKMATDNKINAKNSWNFALIDYFHDLSLLKDGDGINFQKASATLDGCVKIYSSRVDSAATEIGILLSGLATQQQQQRDQYSQKLHNLNATESDSDSDDEEDPEYGSISKRKTAANKRKGKQHSQDVEGTTVGTFESIRARKVDYELQIDPIFKRALSDFDEGGAKHLLLNMLNVDSTGRVMFDTHVDTGISSDRVEDEAVTNDDAMELDIDIDGLRKRFLPDDMSGLSICPSMKDIEEMSRTLKEGNLLETLVREQEESSSKSEIDQYPGSIFFDDEFEDDGYGAERSMNNITLQRFFDESRMIGEDPSVDEVVLDVPDYELLAYFDRTLKKNWMSRPQVDNWKITNLKQRYNIGNSNKLGDEKEKSSTKSKGKVIVNFLDGQEPDEEELFADSNNTNLPKHQWYTDKSTNYNLLLDDIPFTSKRLIRLFTKPDVILRTFNKRTKVPKSDGYTIKRDEKEEEDVPADQEYWSQKYQEQSRLEGILREDISELQQSYHQSFFEDDIGDEDDIDGVNFFDPMGDNLDSIGGYGSQLLSAKYPIRPKYINFSRVAKRVDVKLLKDNLWECLETSAPPTASLSTTVRELTTTKYKPDQANELSTSFCFICLLHLANEHSLDLQGNKDSSDVSIKIANL</sequence>
<evidence type="ECO:0000313" key="12">
    <source>
        <dbReference type="EMBL" id="CAK7896975.1"/>
    </source>
</evidence>
<evidence type="ECO:0000256" key="9">
    <source>
        <dbReference type="ARBA" id="ARBA00023067"/>
    </source>
</evidence>